<evidence type="ECO:0000259" key="2">
    <source>
        <dbReference type="Pfam" id="PF16207"/>
    </source>
</evidence>
<feature type="region of interest" description="Disordered" evidence="1">
    <location>
        <begin position="343"/>
        <end position="369"/>
    </location>
</feature>
<dbReference type="PANTHER" id="PTHR10825">
    <property type="entry name" value="RING FINGER DOMAIN-CONTAINING, POLYCOMB GROUP COMPONENT"/>
    <property type="match status" value="1"/>
</dbReference>
<name>A0ABN8SJF1_9CNID</name>
<dbReference type="Pfam" id="PF16207">
    <property type="entry name" value="RAWUL"/>
    <property type="match status" value="1"/>
</dbReference>
<reference evidence="3 4" key="1">
    <citation type="submission" date="2022-05" db="EMBL/GenBank/DDBJ databases">
        <authorList>
            <consortium name="Genoscope - CEA"/>
            <person name="William W."/>
        </authorList>
    </citation>
    <scope>NUCLEOTIDE SEQUENCE [LARGE SCALE GENOMIC DNA]</scope>
</reference>
<dbReference type="EMBL" id="CALNXI010002801">
    <property type="protein sequence ID" value="CAH3190813.1"/>
    <property type="molecule type" value="Genomic_DNA"/>
</dbReference>
<protein>
    <recommendedName>
        <fullName evidence="2">RAWUL domain-containing protein</fullName>
    </recommendedName>
</protein>
<feature type="region of interest" description="Disordered" evidence="1">
    <location>
        <begin position="186"/>
        <end position="211"/>
    </location>
</feature>
<evidence type="ECO:0000313" key="3">
    <source>
        <dbReference type="EMBL" id="CAH3190813.1"/>
    </source>
</evidence>
<dbReference type="InterPro" id="IPR013083">
    <property type="entry name" value="Znf_RING/FYVE/PHD"/>
</dbReference>
<dbReference type="InterPro" id="IPR032443">
    <property type="entry name" value="RAWUL"/>
</dbReference>
<dbReference type="Gene3D" id="3.10.20.90">
    <property type="entry name" value="Phosphatidylinositol 3-kinase Catalytic Subunit, Chain A, domain 1"/>
    <property type="match status" value="1"/>
</dbReference>
<feature type="compositionally biased region" description="Polar residues" evidence="1">
    <location>
        <begin position="359"/>
        <end position="369"/>
    </location>
</feature>
<keyword evidence="4" id="KW-1185">Reference proteome</keyword>
<evidence type="ECO:0000256" key="1">
    <source>
        <dbReference type="SAM" id="MobiDB-lite"/>
    </source>
</evidence>
<accession>A0ABN8SJF1</accession>
<evidence type="ECO:0000313" key="4">
    <source>
        <dbReference type="Proteomes" id="UP001159427"/>
    </source>
</evidence>
<feature type="domain" description="RAWUL" evidence="2">
    <location>
        <begin position="240"/>
        <end position="303"/>
    </location>
</feature>
<sequence length="569" mass="64625">MSLRMMHLQDLNPHLLCVLCGGYLVDATTIVECLHSCKYLKSLLAFRSMTEIGFNNNFARAVQFSRLRREVPNFTFYEGRIKAKTKSSFSLNETAKRNISGRRLLIRKTPFLIECECRVRTKWIIICRSCIVKYLQTSFHCPVCDVEVHKTKPLLHIRPDRTLQDIVYKIVPGIYQEELNRRKEFETSLKEKSEEPETKEEPQNAEKEKESLPFEDPVCITLEYFRKTRNRMEKEIFPTRYLRCSSTVTVKVLKKFLVMKFAIPETHLTEIIRSDEILDGHLTMKEVCRIYGLYSKPFLDLQYVFLEKNDDDSPVQKPKIFEVKKKRIKKRKGNKTLLKKCLSPDAPRRKKKKGMKKAATSSVQASENVQAVDMEPSQARPLENEKKENLVLSPIDLCANVKKEIISSEEQLRVKVKGERSFSENFNSVDKTKVSGLAPNMGDEIDGNVNENEAPGINGVIAKSVHDVTTEPLFDSAITENGNALITTPASVHDVTTEPLFDSAITENGNALITTPAVNGLIHGPLSETDSAKRMDTGFSTYDSDVYMNHVSTDLESSALLNGLLVESS</sequence>
<dbReference type="Gene3D" id="3.30.40.10">
    <property type="entry name" value="Zinc/RING finger domain, C3HC4 (zinc finger)"/>
    <property type="match status" value="1"/>
</dbReference>
<organism evidence="3 4">
    <name type="scientific">Porites evermanni</name>
    <dbReference type="NCBI Taxonomy" id="104178"/>
    <lineage>
        <taxon>Eukaryota</taxon>
        <taxon>Metazoa</taxon>
        <taxon>Cnidaria</taxon>
        <taxon>Anthozoa</taxon>
        <taxon>Hexacorallia</taxon>
        <taxon>Scleractinia</taxon>
        <taxon>Fungiina</taxon>
        <taxon>Poritidae</taxon>
        <taxon>Porites</taxon>
    </lineage>
</organism>
<comment type="caution">
    <text evidence="3">The sequence shown here is derived from an EMBL/GenBank/DDBJ whole genome shotgun (WGS) entry which is preliminary data.</text>
</comment>
<gene>
    <name evidence="3" type="ORF">PEVE_00020943</name>
</gene>
<proteinExistence type="predicted"/>
<dbReference type="Proteomes" id="UP001159427">
    <property type="component" value="Unassembled WGS sequence"/>
</dbReference>
<dbReference type="PANTHER" id="PTHR10825:SF29">
    <property type="entry name" value="POLYCOMB GROUP RING FINGER PROTEIN 1"/>
    <property type="match status" value="1"/>
</dbReference>